<evidence type="ECO:0000259" key="2">
    <source>
        <dbReference type="PROSITE" id="PS50042"/>
    </source>
</evidence>
<dbReference type="Proteomes" id="UP000037460">
    <property type="component" value="Unassembled WGS sequence"/>
</dbReference>
<dbReference type="AlphaFoldDB" id="A0A0M0KA11"/>
<dbReference type="InterPro" id="IPR000595">
    <property type="entry name" value="cNMP-bd_dom"/>
</dbReference>
<dbReference type="EMBL" id="JWZX01000789">
    <property type="protein sequence ID" value="KOO35681.1"/>
    <property type="molecule type" value="Genomic_DNA"/>
</dbReference>
<organism evidence="3 4">
    <name type="scientific">Chrysochromulina tobinii</name>
    <dbReference type="NCBI Taxonomy" id="1460289"/>
    <lineage>
        <taxon>Eukaryota</taxon>
        <taxon>Haptista</taxon>
        <taxon>Haptophyta</taxon>
        <taxon>Prymnesiophyceae</taxon>
        <taxon>Prymnesiales</taxon>
        <taxon>Chrysochromulinaceae</taxon>
        <taxon>Chrysochromulina</taxon>
    </lineage>
</organism>
<keyword evidence="4" id="KW-1185">Reference proteome</keyword>
<name>A0A0M0KA11_9EUKA</name>
<proteinExistence type="predicted"/>
<accession>A0A0M0KA11</accession>
<reference evidence="4" key="1">
    <citation type="journal article" date="2015" name="PLoS Genet.">
        <title>Genome Sequence and Transcriptome Analyses of Chrysochromulina tobin: Metabolic Tools for Enhanced Algal Fitness in the Prominent Order Prymnesiales (Haptophyceae).</title>
        <authorList>
            <person name="Hovde B.T."/>
            <person name="Deodato C.R."/>
            <person name="Hunsperger H.M."/>
            <person name="Ryken S.A."/>
            <person name="Yost W."/>
            <person name="Jha R.K."/>
            <person name="Patterson J."/>
            <person name="Monnat R.J. Jr."/>
            <person name="Barlow S.B."/>
            <person name="Starkenburg S.R."/>
            <person name="Cattolico R.A."/>
        </authorList>
    </citation>
    <scope>NUCLEOTIDE SEQUENCE</scope>
    <source>
        <strain evidence="4">CCMP291</strain>
    </source>
</reference>
<evidence type="ECO:0000313" key="3">
    <source>
        <dbReference type="EMBL" id="KOO35681.1"/>
    </source>
</evidence>
<feature type="region of interest" description="Disordered" evidence="1">
    <location>
        <begin position="1"/>
        <end position="23"/>
    </location>
</feature>
<dbReference type="Gene3D" id="2.60.120.10">
    <property type="entry name" value="Jelly Rolls"/>
    <property type="match status" value="1"/>
</dbReference>
<feature type="domain" description="Cyclic nucleotide-binding" evidence="2">
    <location>
        <begin position="139"/>
        <end position="209"/>
    </location>
</feature>
<gene>
    <name evidence="3" type="ORF">Ctob_011857</name>
</gene>
<evidence type="ECO:0000256" key="1">
    <source>
        <dbReference type="SAM" id="MobiDB-lite"/>
    </source>
</evidence>
<sequence>MAPPLMVFRRFDGSNDGSSSARDEEVRWLREQLQESSGQLGRVRLELAALQRSVSTTVAVATNVRDDVRGGEIPPNPSQTKTGRHRIHGVHKLAAGSSANLELHLPKPSAELAANDPLARRPDEAQKKRIISTISRRAPFEGSDEATLGRVADSMVPASFAASTDVLKEGDDGDLAYWVSSGSLEVLVGGKVRARDASDASDASAAGFL</sequence>
<dbReference type="SUPFAM" id="SSF51206">
    <property type="entry name" value="cAMP-binding domain-like"/>
    <property type="match status" value="1"/>
</dbReference>
<evidence type="ECO:0000313" key="4">
    <source>
        <dbReference type="Proteomes" id="UP000037460"/>
    </source>
</evidence>
<dbReference type="PROSITE" id="PS50042">
    <property type="entry name" value="CNMP_BINDING_3"/>
    <property type="match status" value="1"/>
</dbReference>
<comment type="caution">
    <text evidence="3">The sequence shown here is derived from an EMBL/GenBank/DDBJ whole genome shotgun (WGS) entry which is preliminary data.</text>
</comment>
<dbReference type="InterPro" id="IPR018490">
    <property type="entry name" value="cNMP-bd_dom_sf"/>
</dbReference>
<dbReference type="InterPro" id="IPR014710">
    <property type="entry name" value="RmlC-like_jellyroll"/>
</dbReference>
<protein>
    <recommendedName>
        <fullName evidence="2">Cyclic nucleotide-binding domain-containing protein</fullName>
    </recommendedName>
</protein>